<dbReference type="RefSeq" id="WP_115092149.1">
    <property type="nucleotide sequence ID" value="NZ_CP068107.1"/>
</dbReference>
<evidence type="ECO:0000256" key="1">
    <source>
        <dbReference type="ARBA" id="ARBA00004442"/>
    </source>
</evidence>
<sequence>MKELLLLLFLVHYSNLAHAQHRVELKGKVVDARFHRPLQEALVQVSATDQYTLTDALGDFVLSIAAEDTYILEVSYPSYSTKRFTLSLLPQQLLDIGTVVLEEDFATVEQFGLIHLADNDLDDDDSATEGSASLLQATKDPFQQAVAYAWSPGFYRMRGLDNAYGKTLLNGLVMNKLQTGRPQWNNWGGLNDATRNQIFTIGVPPSPVAFGGILGTQQITTRASMLRKGKRIGFSGSNTSYRWRTFGTYASGLRKNNWAYAVSGSYRGAKEGYWPGSNYDATSFFVAIEKKLNAEHSLNLSGLYAKNKRAKNSSNTQEQTDLKGRNYNAYWGWQQGEKRNARYKDLAEPLVMLTHYWDINEHSTLTTTLGYQWGYSANSRLDYQDNLNPDPTYYKNLPSYYLAQIDSAYWQLSPDEFEALSDDDPFKQETLAALQQAQGAQTAFIREGQLDWASIYQKNLQFNGQSKIILFEDRQEDRTLAATTNLHTLLTDHLTLDAGISYRKLNTSNFKKAVDLLGGTSYMDIDSFQDIGFRDSDMNHPNRQIRLGDTYGYNYRILGEEAEAFTLFTFNYKRLSFYFAEQLHYTAYQREGLYKNPLFATTSFGKSEVVLFHNLGLKGGFTYYLSGKHIFSVNGAWYNQPPTVHNTFPIIQRSNSIIPNLKPETVLGVDASYNLRTAQFQAKLTGYIANISHSTQLTTYYTEGLGLGDTKGVLLSEILTDVSKRHIGFEFGAAYQITPALRMTTAAGMGQFFYTHDPQLQLQTHQLAKPIDYGKAKLTNYRLANGPQTALSLGLEYRAPSFWFISTSLNYLADAFVQVASLKRTQNFIMDPEKVGQAFDDLTSEELHRILQQEKLPAFSLVALTGGKSWRLLNRTILGFFASVQNLLNTTYRTGGYEQARNATYAEELARSKGDHPMFGTKYWSGYGRSFFIQVYYNF</sequence>
<gene>
    <name evidence="4" type="ORF">NCTC11179_02908</name>
</gene>
<protein>
    <recommendedName>
        <fullName evidence="6">TonB-dependent receptor</fullName>
    </recommendedName>
</protein>
<dbReference type="SUPFAM" id="SSF49464">
    <property type="entry name" value="Carboxypeptidase regulatory domain-like"/>
    <property type="match status" value="1"/>
</dbReference>
<dbReference type="AlphaFoldDB" id="A0A378U515"/>
<accession>A0A378U515</accession>
<dbReference type="Proteomes" id="UP000255024">
    <property type="component" value="Unassembled WGS sequence"/>
</dbReference>
<name>A0A378U515_MYROD</name>
<evidence type="ECO:0008006" key="6">
    <source>
        <dbReference type="Google" id="ProtNLM"/>
    </source>
</evidence>
<organism evidence="4 5">
    <name type="scientific">Myroides odoratus</name>
    <name type="common">Flavobacterium odoratum</name>
    <dbReference type="NCBI Taxonomy" id="256"/>
    <lineage>
        <taxon>Bacteria</taxon>
        <taxon>Pseudomonadati</taxon>
        <taxon>Bacteroidota</taxon>
        <taxon>Flavobacteriia</taxon>
        <taxon>Flavobacteriales</taxon>
        <taxon>Flavobacteriaceae</taxon>
        <taxon>Myroides</taxon>
    </lineage>
</organism>
<dbReference type="Pfam" id="PF13715">
    <property type="entry name" value="CarbopepD_reg_2"/>
    <property type="match status" value="1"/>
</dbReference>
<dbReference type="Gene3D" id="2.40.170.20">
    <property type="entry name" value="TonB-dependent receptor, beta-barrel domain"/>
    <property type="match status" value="1"/>
</dbReference>
<evidence type="ECO:0000256" key="2">
    <source>
        <dbReference type="ARBA" id="ARBA00023136"/>
    </source>
</evidence>
<dbReference type="Gene3D" id="2.60.40.1120">
    <property type="entry name" value="Carboxypeptidase-like, regulatory domain"/>
    <property type="match status" value="1"/>
</dbReference>
<keyword evidence="2" id="KW-0472">Membrane</keyword>
<dbReference type="InterPro" id="IPR036942">
    <property type="entry name" value="Beta-barrel_TonB_sf"/>
</dbReference>
<dbReference type="InterPro" id="IPR008969">
    <property type="entry name" value="CarboxyPept-like_regulatory"/>
</dbReference>
<dbReference type="GO" id="GO:0009279">
    <property type="term" value="C:cell outer membrane"/>
    <property type="evidence" value="ECO:0007669"/>
    <property type="project" value="UniProtKB-SubCell"/>
</dbReference>
<evidence type="ECO:0000313" key="5">
    <source>
        <dbReference type="Proteomes" id="UP000255024"/>
    </source>
</evidence>
<dbReference type="SUPFAM" id="SSF56935">
    <property type="entry name" value="Porins"/>
    <property type="match status" value="1"/>
</dbReference>
<keyword evidence="3" id="KW-0998">Cell outer membrane</keyword>
<evidence type="ECO:0000313" key="4">
    <source>
        <dbReference type="EMBL" id="STZ69402.1"/>
    </source>
</evidence>
<comment type="subcellular location">
    <subcellularLocation>
        <location evidence="1">Cell outer membrane</location>
    </subcellularLocation>
</comment>
<reference evidence="4 5" key="1">
    <citation type="submission" date="2018-06" db="EMBL/GenBank/DDBJ databases">
        <authorList>
            <consortium name="Pathogen Informatics"/>
            <person name="Doyle S."/>
        </authorList>
    </citation>
    <scope>NUCLEOTIDE SEQUENCE [LARGE SCALE GENOMIC DNA]</scope>
    <source>
        <strain evidence="4 5">NCTC11179</strain>
    </source>
</reference>
<keyword evidence="5" id="KW-1185">Reference proteome</keyword>
<evidence type="ECO:0000256" key="3">
    <source>
        <dbReference type="ARBA" id="ARBA00023237"/>
    </source>
</evidence>
<proteinExistence type="predicted"/>
<dbReference type="EMBL" id="UGQL01000002">
    <property type="protein sequence ID" value="STZ69402.1"/>
    <property type="molecule type" value="Genomic_DNA"/>
</dbReference>